<dbReference type="InterPro" id="IPR010998">
    <property type="entry name" value="Integrase_recombinase_N"/>
</dbReference>
<keyword evidence="2" id="KW-0229">DNA integration</keyword>
<dbReference type="Gene3D" id="1.10.150.130">
    <property type="match status" value="1"/>
</dbReference>
<dbReference type="GO" id="GO:0006310">
    <property type="term" value="P:DNA recombination"/>
    <property type="evidence" value="ECO:0007669"/>
    <property type="project" value="UniProtKB-KW"/>
</dbReference>
<dbReference type="InterPro" id="IPR044068">
    <property type="entry name" value="CB"/>
</dbReference>
<dbReference type="Proteomes" id="UP000242367">
    <property type="component" value="Unassembled WGS sequence"/>
</dbReference>
<evidence type="ECO:0000259" key="7">
    <source>
        <dbReference type="PROSITE" id="PS51900"/>
    </source>
</evidence>
<evidence type="ECO:0000256" key="4">
    <source>
        <dbReference type="ARBA" id="ARBA00023172"/>
    </source>
</evidence>
<keyword evidence="9" id="KW-1185">Reference proteome</keyword>
<dbReference type="PROSITE" id="PS51898">
    <property type="entry name" value="TYR_RECOMBINASE"/>
    <property type="match status" value="1"/>
</dbReference>
<reference evidence="8 9" key="1">
    <citation type="journal article" date="2017" name="Chemistry">
        <title>Isolation, Biosynthesis and Chemical Modifications of Rubterolones A-F: Rare Tropolone Alkaloids from Actinomadura sp. 5-2.</title>
        <authorList>
            <person name="Guo H."/>
            <person name="Benndorf R."/>
            <person name="Leichnitz D."/>
            <person name="Klassen J.L."/>
            <person name="Vollmers J."/>
            <person name="Gorls H."/>
            <person name="Steinacker M."/>
            <person name="Weigel C."/>
            <person name="Dahse H.M."/>
            <person name="Kaster A.K."/>
            <person name="de Beer Z.W."/>
            <person name="Poulsen M."/>
            <person name="Beemelmanns C."/>
        </authorList>
    </citation>
    <scope>NUCLEOTIDE SEQUENCE [LARGE SCALE GENOMIC DNA]</scope>
    <source>
        <strain evidence="8 9">5-2</strain>
    </source>
</reference>
<evidence type="ECO:0000256" key="2">
    <source>
        <dbReference type="ARBA" id="ARBA00022908"/>
    </source>
</evidence>
<dbReference type="InterPro" id="IPR002104">
    <property type="entry name" value="Integrase_catalytic"/>
</dbReference>
<dbReference type="GO" id="GO:0003677">
    <property type="term" value="F:DNA binding"/>
    <property type="evidence" value="ECO:0007669"/>
    <property type="project" value="UniProtKB-UniRule"/>
</dbReference>
<dbReference type="AlphaFoldDB" id="A0A2P4UF40"/>
<comment type="caution">
    <text evidence="8">The sequence shown here is derived from an EMBL/GenBank/DDBJ whole genome shotgun (WGS) entry which is preliminary data.</text>
</comment>
<dbReference type="PROSITE" id="PS51900">
    <property type="entry name" value="CB"/>
    <property type="match status" value="1"/>
</dbReference>
<protein>
    <submittedName>
        <fullName evidence="8">Tyrosine recombinase XerC</fullName>
    </submittedName>
</protein>
<evidence type="ECO:0000256" key="5">
    <source>
        <dbReference type="PROSITE-ProRule" id="PRU01248"/>
    </source>
</evidence>
<dbReference type="PANTHER" id="PTHR30629">
    <property type="entry name" value="PROPHAGE INTEGRASE"/>
    <property type="match status" value="1"/>
</dbReference>
<sequence length="385" mass="42565">MSTLLVNGYKASIYPEGKGFTGVLDLGWKADGKRNRPKRKGPTKAVVKDKLAKLAKDLDDKVTTDRSVTVLRVATEYVDELERAGKAPRTISTYRSFVKNHVSKIGAIKIKDFEPLHVSVWLVELAAKLSPETLRKVHALLTNAINRAIVYRYVNENVSLPVARPQGRKDALRESKSFSVAQTDSILKTCLSPHQRFGGYLALALTSGLRIDELNGLTWEWLDLDSDEPTVYVERAARTDGKLKTENSRRGLTLGGVSVTALKDWRGIQRAEFAARGEIVSKETPVFTRPDGSAYTAITARQEFRALLAVAGIANPAEWTLRETRTTFVSIMSHHGIAREIIADMCGHTLKTLERHYRKVLAPVHRQSASVIDAVFGQAAHALAA</sequence>
<evidence type="ECO:0000256" key="1">
    <source>
        <dbReference type="ARBA" id="ARBA00008857"/>
    </source>
</evidence>
<evidence type="ECO:0000256" key="3">
    <source>
        <dbReference type="ARBA" id="ARBA00023125"/>
    </source>
</evidence>
<keyword evidence="4" id="KW-0233">DNA recombination</keyword>
<feature type="domain" description="Tyr recombinase" evidence="6">
    <location>
        <begin position="173"/>
        <end position="371"/>
    </location>
</feature>
<dbReference type="GO" id="GO:0015074">
    <property type="term" value="P:DNA integration"/>
    <property type="evidence" value="ECO:0007669"/>
    <property type="project" value="UniProtKB-KW"/>
</dbReference>
<organism evidence="8 9">
    <name type="scientific">Actinomadura rubteroloni</name>
    <dbReference type="NCBI Taxonomy" id="1926885"/>
    <lineage>
        <taxon>Bacteria</taxon>
        <taxon>Bacillati</taxon>
        <taxon>Actinomycetota</taxon>
        <taxon>Actinomycetes</taxon>
        <taxon>Streptosporangiales</taxon>
        <taxon>Thermomonosporaceae</taxon>
        <taxon>Actinomadura</taxon>
    </lineage>
</organism>
<feature type="domain" description="Core-binding (CB)" evidence="7">
    <location>
        <begin position="68"/>
        <end position="149"/>
    </location>
</feature>
<comment type="similarity">
    <text evidence="1">Belongs to the 'phage' integrase family.</text>
</comment>
<proteinExistence type="inferred from homology"/>
<dbReference type="SUPFAM" id="SSF56349">
    <property type="entry name" value="DNA breaking-rejoining enzymes"/>
    <property type="match status" value="1"/>
</dbReference>
<name>A0A2P4UF40_9ACTN</name>
<evidence type="ECO:0000313" key="9">
    <source>
        <dbReference type="Proteomes" id="UP000242367"/>
    </source>
</evidence>
<dbReference type="InterPro" id="IPR050808">
    <property type="entry name" value="Phage_Integrase"/>
</dbReference>
<dbReference type="Gene3D" id="1.10.443.10">
    <property type="entry name" value="Intergrase catalytic core"/>
    <property type="match status" value="1"/>
</dbReference>
<accession>A0A2P4UF40</accession>
<keyword evidence="3 5" id="KW-0238">DNA-binding</keyword>
<evidence type="ECO:0000259" key="6">
    <source>
        <dbReference type="PROSITE" id="PS51898"/>
    </source>
</evidence>
<gene>
    <name evidence="8" type="primary">xerC_1</name>
    <name evidence="8" type="ORF">BTM25_47910</name>
</gene>
<evidence type="ECO:0000313" key="8">
    <source>
        <dbReference type="EMBL" id="POM23632.1"/>
    </source>
</evidence>
<dbReference type="InterPro" id="IPR013762">
    <property type="entry name" value="Integrase-like_cat_sf"/>
</dbReference>
<dbReference type="InterPro" id="IPR011010">
    <property type="entry name" value="DNA_brk_join_enz"/>
</dbReference>
<dbReference type="Pfam" id="PF00589">
    <property type="entry name" value="Phage_integrase"/>
    <property type="match status" value="1"/>
</dbReference>
<dbReference type="EMBL" id="MTBP01000003">
    <property type="protein sequence ID" value="POM23632.1"/>
    <property type="molecule type" value="Genomic_DNA"/>
</dbReference>
<dbReference type="PANTHER" id="PTHR30629:SF2">
    <property type="entry name" value="PROPHAGE INTEGRASE INTS-RELATED"/>
    <property type="match status" value="1"/>
</dbReference>